<evidence type="ECO:0000256" key="1">
    <source>
        <dbReference type="SAM" id="MobiDB-lite"/>
    </source>
</evidence>
<dbReference type="EMBL" id="JAERQG010000001">
    <property type="protein sequence ID" value="MBL0765002.1"/>
    <property type="molecule type" value="Genomic_DNA"/>
</dbReference>
<dbReference type="AlphaFoldDB" id="A0A937DE91"/>
<sequence length="46" mass="4877">MGGGIGFTRAGMDGMKSNRALLKDSLNRNLTQKGGKKGPKNQNIKS</sequence>
<name>A0A937DE91_9BACT</name>
<reference evidence="2" key="1">
    <citation type="submission" date="2021-01" db="EMBL/GenBank/DDBJ databases">
        <title>Marivirga sp. nov., isolated from intertidal surface sediments.</title>
        <authorList>
            <person name="Zhang M."/>
        </authorList>
    </citation>
    <scope>NUCLEOTIDE SEQUENCE</scope>
    <source>
        <strain evidence="2">SM1354</strain>
    </source>
</reference>
<dbReference type="RefSeq" id="WP_201919099.1">
    <property type="nucleotide sequence ID" value="NZ_JAERQG010000001.1"/>
</dbReference>
<feature type="region of interest" description="Disordered" evidence="1">
    <location>
        <begin position="1"/>
        <end position="20"/>
    </location>
</feature>
<keyword evidence="3" id="KW-1185">Reference proteome</keyword>
<dbReference type="Proteomes" id="UP000642920">
    <property type="component" value="Unassembled WGS sequence"/>
</dbReference>
<evidence type="ECO:0000313" key="2">
    <source>
        <dbReference type="EMBL" id="MBL0765002.1"/>
    </source>
</evidence>
<gene>
    <name evidence="2" type="ORF">JKP34_07045</name>
</gene>
<proteinExistence type="predicted"/>
<comment type="caution">
    <text evidence="2">The sequence shown here is derived from an EMBL/GenBank/DDBJ whole genome shotgun (WGS) entry which is preliminary data.</text>
</comment>
<protein>
    <submittedName>
        <fullName evidence="2">Uncharacterized protein</fullName>
    </submittedName>
</protein>
<organism evidence="2 3">
    <name type="scientific">Marivirga atlantica</name>
    <dbReference type="NCBI Taxonomy" id="1548457"/>
    <lineage>
        <taxon>Bacteria</taxon>
        <taxon>Pseudomonadati</taxon>
        <taxon>Bacteroidota</taxon>
        <taxon>Cytophagia</taxon>
        <taxon>Cytophagales</taxon>
        <taxon>Marivirgaceae</taxon>
        <taxon>Marivirga</taxon>
    </lineage>
</organism>
<evidence type="ECO:0000313" key="3">
    <source>
        <dbReference type="Proteomes" id="UP000642920"/>
    </source>
</evidence>
<feature type="region of interest" description="Disordered" evidence="1">
    <location>
        <begin position="26"/>
        <end position="46"/>
    </location>
</feature>
<accession>A0A937DE91</accession>